<dbReference type="Proteomes" id="UP001558652">
    <property type="component" value="Unassembled WGS sequence"/>
</dbReference>
<protein>
    <recommendedName>
        <fullName evidence="4">EML-like second beta-propeller domain-containing protein</fullName>
    </recommendedName>
</protein>
<dbReference type="CDD" id="cd00200">
    <property type="entry name" value="WD40"/>
    <property type="match status" value="1"/>
</dbReference>
<dbReference type="InterPro" id="IPR036322">
    <property type="entry name" value="WD40_repeat_dom_sf"/>
</dbReference>
<dbReference type="PROSITE" id="PS50294">
    <property type="entry name" value="WD_REPEATS_REGION"/>
    <property type="match status" value="5"/>
</dbReference>
<dbReference type="PANTHER" id="PTHR19879">
    <property type="entry name" value="TRANSCRIPTION INITIATION FACTOR TFIID"/>
    <property type="match status" value="1"/>
</dbReference>
<feature type="repeat" description="WD" evidence="3">
    <location>
        <begin position="98"/>
        <end position="139"/>
    </location>
</feature>
<dbReference type="PROSITE" id="PS00678">
    <property type="entry name" value="WD_REPEATS_1"/>
    <property type="match status" value="1"/>
</dbReference>
<accession>A0ABD0Y7F5</accession>
<dbReference type="InterPro" id="IPR015943">
    <property type="entry name" value="WD40/YVTN_repeat-like_dom_sf"/>
</dbReference>
<evidence type="ECO:0000256" key="1">
    <source>
        <dbReference type="ARBA" id="ARBA00022574"/>
    </source>
</evidence>
<dbReference type="InterPro" id="IPR001680">
    <property type="entry name" value="WD40_rpt"/>
</dbReference>
<dbReference type="InterPro" id="IPR020472">
    <property type="entry name" value="WD40_PAC1"/>
</dbReference>
<dbReference type="EMBL" id="JBFDAA010000012">
    <property type="protein sequence ID" value="KAL1123310.1"/>
    <property type="molecule type" value="Genomic_DNA"/>
</dbReference>
<dbReference type="Gene3D" id="2.130.10.10">
    <property type="entry name" value="YVTN repeat-like/Quinoprotein amine dehydrogenase"/>
    <property type="match status" value="2"/>
</dbReference>
<evidence type="ECO:0000313" key="5">
    <source>
        <dbReference type="EMBL" id="KAL1123310.1"/>
    </source>
</evidence>
<reference evidence="5 6" key="1">
    <citation type="submission" date="2024-07" db="EMBL/GenBank/DDBJ databases">
        <title>Chromosome-level genome assembly of the water stick insect Ranatra chinensis (Heteroptera: Nepidae).</title>
        <authorList>
            <person name="Liu X."/>
        </authorList>
    </citation>
    <scope>NUCLEOTIDE SEQUENCE [LARGE SCALE GENOMIC DNA]</scope>
    <source>
        <strain evidence="5">Cailab_2021Rc</strain>
        <tissue evidence="5">Muscle</tissue>
    </source>
</reference>
<name>A0ABD0Y7F5_9HEMI</name>
<gene>
    <name evidence="5" type="ORF">AAG570_002396</name>
</gene>
<evidence type="ECO:0000259" key="4">
    <source>
        <dbReference type="Pfam" id="PF23414"/>
    </source>
</evidence>
<evidence type="ECO:0000256" key="3">
    <source>
        <dbReference type="PROSITE-ProRule" id="PRU00221"/>
    </source>
</evidence>
<dbReference type="AlphaFoldDB" id="A0ABD0Y7F5"/>
<evidence type="ECO:0000256" key="2">
    <source>
        <dbReference type="ARBA" id="ARBA00022737"/>
    </source>
</evidence>
<dbReference type="InterPro" id="IPR055442">
    <property type="entry name" value="Beta-prop_EML-like_2nd"/>
</dbReference>
<feature type="repeat" description="WD" evidence="3">
    <location>
        <begin position="140"/>
        <end position="181"/>
    </location>
</feature>
<evidence type="ECO:0000313" key="6">
    <source>
        <dbReference type="Proteomes" id="UP001558652"/>
    </source>
</evidence>
<keyword evidence="6" id="KW-1185">Reference proteome</keyword>
<feature type="domain" description="EML-like second beta-propeller" evidence="4">
    <location>
        <begin position="147"/>
        <end position="302"/>
    </location>
</feature>
<sequence length="340" mass="37318">MEQLVTEINKMRSQPTPPPPLLLYTAHKTEGIVCGRVSADGRLAATGDQNSEVRVWGLCETRLSPQLHPDYFADARISAYTETLKDSQQQKEKQWWSLRGHCDTVYDVVFLSDCEYLISVSFDTTMRLWRMNDFSCAAVYRGHSSPVWGCAVSPVHNLVATASSDKTARIWSLDRTYPLRIMAGHLQDVLCVAFHPNGSYIATGSVDRTVRLWSVTDGSLVRVFGGHPEQGSVETVAFSPNGQYAASAGSDKYVWLWDLAGGSLVYQLAGHTSRIVSIDWSHDGSTVSACSFDGTVLLWSLDCDMACVGGTKPKKYITKCSTLLSLQYSTKNALVGVGLA</sequence>
<dbReference type="PANTHER" id="PTHR19879:SF5">
    <property type="entry name" value="WD REPEAT-CONTAINING PROTEIN 55 HOMOLOG"/>
    <property type="match status" value="1"/>
</dbReference>
<dbReference type="InterPro" id="IPR019775">
    <property type="entry name" value="WD40_repeat_CS"/>
</dbReference>
<organism evidence="5 6">
    <name type="scientific">Ranatra chinensis</name>
    <dbReference type="NCBI Taxonomy" id="642074"/>
    <lineage>
        <taxon>Eukaryota</taxon>
        <taxon>Metazoa</taxon>
        <taxon>Ecdysozoa</taxon>
        <taxon>Arthropoda</taxon>
        <taxon>Hexapoda</taxon>
        <taxon>Insecta</taxon>
        <taxon>Pterygota</taxon>
        <taxon>Neoptera</taxon>
        <taxon>Paraneoptera</taxon>
        <taxon>Hemiptera</taxon>
        <taxon>Heteroptera</taxon>
        <taxon>Panheteroptera</taxon>
        <taxon>Nepomorpha</taxon>
        <taxon>Nepidae</taxon>
        <taxon>Ranatrinae</taxon>
        <taxon>Ranatra</taxon>
    </lineage>
</organism>
<dbReference type="SUPFAM" id="SSF50978">
    <property type="entry name" value="WD40 repeat-like"/>
    <property type="match status" value="1"/>
</dbReference>
<feature type="repeat" description="WD" evidence="3">
    <location>
        <begin position="182"/>
        <end position="223"/>
    </location>
</feature>
<dbReference type="PRINTS" id="PR00320">
    <property type="entry name" value="GPROTEINBRPT"/>
</dbReference>
<proteinExistence type="predicted"/>
<dbReference type="Pfam" id="PF23414">
    <property type="entry name" value="Beta-prop_EML_2"/>
    <property type="match status" value="1"/>
</dbReference>
<dbReference type="PROSITE" id="PS50082">
    <property type="entry name" value="WD_REPEATS_2"/>
    <property type="match status" value="5"/>
</dbReference>
<keyword evidence="1 3" id="KW-0853">WD repeat</keyword>
<dbReference type="Pfam" id="PF00400">
    <property type="entry name" value="WD40"/>
    <property type="match status" value="2"/>
</dbReference>
<keyword evidence="2" id="KW-0677">Repeat</keyword>
<feature type="repeat" description="WD" evidence="3">
    <location>
        <begin position="268"/>
        <end position="302"/>
    </location>
</feature>
<feature type="repeat" description="WD" evidence="3">
    <location>
        <begin position="226"/>
        <end position="267"/>
    </location>
</feature>
<dbReference type="SMART" id="SM00320">
    <property type="entry name" value="WD40"/>
    <property type="match status" value="6"/>
</dbReference>
<comment type="caution">
    <text evidence="5">The sequence shown here is derived from an EMBL/GenBank/DDBJ whole genome shotgun (WGS) entry which is preliminary data.</text>
</comment>